<dbReference type="EMBL" id="JAOXHJ010000009">
    <property type="protein sequence ID" value="MCV3754345.1"/>
    <property type="molecule type" value="Genomic_DNA"/>
</dbReference>
<reference evidence="1 2" key="1">
    <citation type="journal article" date="2020" name="Int. J. Syst. Evol. Microbiol.">
        <title>Ureaplasma miroungigenitalium sp. nov. isolated from northern elephant seals (Mirounga angustirostris) and Ureaplasma zalophigenitalium sp. nov. isolated from California sea lions (Zalophus californianus).</title>
        <authorList>
            <person name="Volokhov D.V."/>
            <person name="Gulland F.M."/>
            <person name="Gao Y."/>
            <person name="Chizhikov V.E."/>
        </authorList>
    </citation>
    <scope>NUCLEOTIDE SEQUENCE [LARGE SCALE GENOMIC DNA]</scope>
    <source>
        <strain evidence="1 2">CSL7644-GEN</strain>
    </source>
</reference>
<name>A0ABT3BQ11_9BACT</name>
<comment type="caution">
    <text evidence="1">The sequence shown here is derived from an EMBL/GenBank/DDBJ whole genome shotgun (WGS) entry which is preliminary data.</text>
</comment>
<evidence type="ECO:0000313" key="2">
    <source>
        <dbReference type="Proteomes" id="UP001207252"/>
    </source>
</evidence>
<proteinExistence type="predicted"/>
<dbReference type="Proteomes" id="UP001207252">
    <property type="component" value="Unassembled WGS sequence"/>
</dbReference>
<dbReference type="RefSeq" id="WP_263818149.1">
    <property type="nucleotide sequence ID" value="NZ_JAOXHJ010000009.1"/>
</dbReference>
<protein>
    <submittedName>
        <fullName evidence="1">Uncharacterized protein</fullName>
    </submittedName>
</protein>
<keyword evidence="2" id="KW-1185">Reference proteome</keyword>
<gene>
    <name evidence="1" type="ORF">OF365_03060</name>
</gene>
<sequence length="47" mass="5576">MLKTMYKYQGNDEFLKLIEPKPSKTIKKIVFFLKNNILSGWIDLSIK</sequence>
<organism evidence="1 2">
    <name type="scientific">Ureaplasma zalophigenitalium</name>
    <dbReference type="NCBI Taxonomy" id="907723"/>
    <lineage>
        <taxon>Bacteria</taxon>
        <taxon>Bacillati</taxon>
        <taxon>Mycoplasmatota</taxon>
        <taxon>Mycoplasmoidales</taxon>
        <taxon>Mycoplasmoidaceae</taxon>
        <taxon>Ureaplasma</taxon>
    </lineage>
</organism>
<accession>A0ABT3BQ11</accession>
<evidence type="ECO:0000313" key="1">
    <source>
        <dbReference type="EMBL" id="MCV3754345.1"/>
    </source>
</evidence>